<evidence type="ECO:0000313" key="7">
    <source>
        <dbReference type="EMBL" id="SIT53718.1"/>
    </source>
</evidence>
<dbReference type="FunFam" id="3.40.309.10:FF:000012">
    <property type="entry name" value="Betaine aldehyde dehydrogenase"/>
    <property type="match status" value="1"/>
</dbReference>
<dbReference type="InterPro" id="IPR016162">
    <property type="entry name" value="Ald_DH_N"/>
</dbReference>
<evidence type="ECO:0000256" key="5">
    <source>
        <dbReference type="RuleBase" id="RU003345"/>
    </source>
</evidence>
<sequence length="490" mass="52040">MTGLSETAMRLPRAELYIGGQWRMAADGGVQTVINPSSGQPLGRMSMATASDVSAAVNAARAQFETGAWSRLSGADRGKLLWRLADLVEANRENLAYLEALDIGRPYFEPFTFEIPLAAETFRHFAGWADKIGGSTFDLPDFGGRQRHSYTLRQPIGVVGAITPWNAPTMIASWKLGPALAAGNTVVIKPAEDASLSTIRLVELIEEAGFPSGVVNLVTGSGAVAGDALVRHPGIDKISFTGSPGIGRRIAAIASEALKKVTLELGGKSPQIVCRDADLDRVIPGASISLFANQGQTCASGSRVLVHESIADEVADRLVAAAESIVVGDPFAPETQMGSLVSERQLDRVNGYVQKGKAEGARLLTGGNRIDRPGYFYAPTLFAGGNELTIAREEIFGPVGTIIRFRDDEEALLLANATDYGLTSVVWTRDLATANRFAKHLRAGSVWVNAWGPPHPALPWLGIKTSGLGQELGRSGILANTVEKTVSIIS</sequence>
<dbReference type="STRING" id="1631249.BQ8794_130202"/>
<reference evidence="8" key="1">
    <citation type="submission" date="2017-01" db="EMBL/GenBank/DDBJ databases">
        <authorList>
            <person name="Brunel B."/>
        </authorList>
    </citation>
    <scope>NUCLEOTIDE SEQUENCE [LARGE SCALE GENOMIC DNA]</scope>
</reference>
<evidence type="ECO:0000256" key="4">
    <source>
        <dbReference type="PROSITE-ProRule" id="PRU10007"/>
    </source>
</evidence>
<keyword evidence="8" id="KW-1185">Reference proteome</keyword>
<dbReference type="InterPro" id="IPR016161">
    <property type="entry name" value="Ald_DH/histidinol_DH"/>
</dbReference>
<dbReference type="AlphaFoldDB" id="A0A1R3V1H9"/>
<dbReference type="InterPro" id="IPR016163">
    <property type="entry name" value="Ald_DH_C"/>
</dbReference>
<feature type="active site" evidence="4">
    <location>
        <position position="264"/>
    </location>
</feature>
<keyword evidence="3" id="KW-0558">Oxidation</keyword>
<dbReference type="FunFam" id="3.40.605.10:FF:000007">
    <property type="entry name" value="NAD/NADP-dependent betaine aldehyde dehydrogenase"/>
    <property type="match status" value="1"/>
</dbReference>
<evidence type="ECO:0000313" key="8">
    <source>
        <dbReference type="Proteomes" id="UP000188388"/>
    </source>
</evidence>
<gene>
    <name evidence="7" type="primary">dhaS</name>
    <name evidence="7" type="ORF">BQ8794_130202</name>
</gene>
<dbReference type="PROSITE" id="PS00687">
    <property type="entry name" value="ALDEHYDE_DEHYDR_GLU"/>
    <property type="match status" value="1"/>
</dbReference>
<protein>
    <submittedName>
        <fullName evidence="7">Putative aldehyde dehydrogenase DhaS</fullName>
        <ecNumber evidence="7">1.2.1.3</ecNumber>
    </submittedName>
</protein>
<dbReference type="SUPFAM" id="SSF53720">
    <property type="entry name" value="ALDH-like"/>
    <property type="match status" value="1"/>
</dbReference>
<feature type="domain" description="Aldehyde dehydrogenase" evidence="6">
    <location>
        <begin position="24"/>
        <end position="486"/>
    </location>
</feature>
<dbReference type="InterPro" id="IPR015590">
    <property type="entry name" value="Aldehyde_DH_dom"/>
</dbReference>
<dbReference type="GO" id="GO:0004029">
    <property type="term" value="F:aldehyde dehydrogenase (NAD+) activity"/>
    <property type="evidence" value="ECO:0007669"/>
    <property type="project" value="UniProtKB-EC"/>
</dbReference>
<evidence type="ECO:0000256" key="1">
    <source>
        <dbReference type="ARBA" id="ARBA00009986"/>
    </source>
</evidence>
<dbReference type="Proteomes" id="UP000188388">
    <property type="component" value="Unassembled WGS sequence"/>
</dbReference>
<comment type="similarity">
    <text evidence="1 5">Belongs to the aldehyde dehydrogenase family.</text>
</comment>
<evidence type="ECO:0000256" key="3">
    <source>
        <dbReference type="ARBA" id="ARBA00023097"/>
    </source>
</evidence>
<organism evidence="7 8">
    <name type="scientific">Mesorhizobium prunaredense</name>
    <dbReference type="NCBI Taxonomy" id="1631249"/>
    <lineage>
        <taxon>Bacteria</taxon>
        <taxon>Pseudomonadati</taxon>
        <taxon>Pseudomonadota</taxon>
        <taxon>Alphaproteobacteria</taxon>
        <taxon>Hyphomicrobiales</taxon>
        <taxon>Phyllobacteriaceae</taxon>
        <taxon>Mesorhizobium</taxon>
    </lineage>
</organism>
<dbReference type="RefSeq" id="WP_077373935.1">
    <property type="nucleotide sequence ID" value="NZ_FTPD01000005.1"/>
</dbReference>
<evidence type="ECO:0000259" key="6">
    <source>
        <dbReference type="Pfam" id="PF00171"/>
    </source>
</evidence>
<dbReference type="Pfam" id="PF00171">
    <property type="entry name" value="Aldedh"/>
    <property type="match status" value="1"/>
</dbReference>
<dbReference type="EMBL" id="FTPD01000005">
    <property type="protein sequence ID" value="SIT53718.1"/>
    <property type="molecule type" value="Genomic_DNA"/>
</dbReference>
<accession>A0A1R3V1H9</accession>
<proteinExistence type="inferred from homology"/>
<evidence type="ECO:0000256" key="2">
    <source>
        <dbReference type="ARBA" id="ARBA00023002"/>
    </source>
</evidence>
<dbReference type="Gene3D" id="3.40.309.10">
    <property type="entry name" value="Aldehyde Dehydrogenase, Chain A, domain 2"/>
    <property type="match status" value="1"/>
</dbReference>
<name>A0A1R3V1H9_9HYPH</name>
<keyword evidence="2 5" id="KW-0560">Oxidoreductase</keyword>
<dbReference type="PANTHER" id="PTHR11699">
    <property type="entry name" value="ALDEHYDE DEHYDROGENASE-RELATED"/>
    <property type="match status" value="1"/>
</dbReference>
<dbReference type="Gene3D" id="3.40.605.10">
    <property type="entry name" value="Aldehyde Dehydrogenase, Chain A, domain 1"/>
    <property type="match status" value="1"/>
</dbReference>
<dbReference type="InterPro" id="IPR029510">
    <property type="entry name" value="Ald_DH_CS_GLU"/>
</dbReference>
<dbReference type="EC" id="1.2.1.3" evidence="7"/>